<name>A0A9D9EA02_9SPIR</name>
<dbReference type="AlphaFoldDB" id="A0A9D9EA02"/>
<protein>
    <submittedName>
        <fullName evidence="1">Uncharacterized protein</fullName>
    </submittedName>
</protein>
<dbReference type="EMBL" id="JADIMU010000016">
    <property type="protein sequence ID" value="MBO8442625.1"/>
    <property type="molecule type" value="Genomic_DNA"/>
</dbReference>
<proteinExistence type="predicted"/>
<reference evidence="1" key="2">
    <citation type="journal article" date="2021" name="PeerJ">
        <title>Extensive microbial diversity within the chicken gut microbiome revealed by metagenomics and culture.</title>
        <authorList>
            <person name="Gilroy R."/>
            <person name="Ravi A."/>
            <person name="Getino M."/>
            <person name="Pursley I."/>
            <person name="Horton D.L."/>
            <person name="Alikhan N.F."/>
            <person name="Baker D."/>
            <person name="Gharbi K."/>
            <person name="Hall N."/>
            <person name="Watson M."/>
            <person name="Adriaenssens E.M."/>
            <person name="Foster-Nyarko E."/>
            <person name="Jarju S."/>
            <person name="Secka A."/>
            <person name="Antonio M."/>
            <person name="Oren A."/>
            <person name="Chaudhuri R.R."/>
            <person name="La Ragione R."/>
            <person name="Hildebrand F."/>
            <person name="Pallen M.J."/>
        </authorList>
    </citation>
    <scope>NUCLEOTIDE SEQUENCE</scope>
    <source>
        <strain evidence="1">11167</strain>
    </source>
</reference>
<sequence length="86" mass="9503">MAVFTYTTQQVPDSQGTYEITWYKGEGEMKQELCSGFVTLSGTDEGIASALAFAANDVRAAHPDLFVEDVPEKLMTEAFMEENQDV</sequence>
<comment type="caution">
    <text evidence="1">The sequence shown here is derived from an EMBL/GenBank/DDBJ whole genome shotgun (WGS) entry which is preliminary data.</text>
</comment>
<dbReference type="Proteomes" id="UP000823633">
    <property type="component" value="Unassembled WGS sequence"/>
</dbReference>
<gene>
    <name evidence="1" type="ORF">IAC42_02535</name>
</gene>
<organism evidence="1 2">
    <name type="scientific">Candidatus Aphodenecus pullistercoris</name>
    <dbReference type="NCBI Taxonomy" id="2840669"/>
    <lineage>
        <taxon>Bacteria</taxon>
        <taxon>Pseudomonadati</taxon>
        <taxon>Spirochaetota</taxon>
        <taxon>Spirochaetia</taxon>
        <taxon>Spirochaetales</taxon>
        <taxon>Candidatus Aphodenecus</taxon>
    </lineage>
</organism>
<evidence type="ECO:0000313" key="1">
    <source>
        <dbReference type="EMBL" id="MBO8442625.1"/>
    </source>
</evidence>
<accession>A0A9D9EA02</accession>
<reference evidence="1" key="1">
    <citation type="submission" date="2020-10" db="EMBL/GenBank/DDBJ databases">
        <authorList>
            <person name="Gilroy R."/>
        </authorList>
    </citation>
    <scope>NUCLEOTIDE SEQUENCE</scope>
    <source>
        <strain evidence="1">11167</strain>
    </source>
</reference>
<evidence type="ECO:0000313" key="2">
    <source>
        <dbReference type="Proteomes" id="UP000823633"/>
    </source>
</evidence>